<dbReference type="Proteomes" id="UP001150603">
    <property type="component" value="Unassembled WGS sequence"/>
</dbReference>
<reference evidence="1" key="1">
    <citation type="submission" date="2022-07" db="EMBL/GenBank/DDBJ databases">
        <title>Phylogenomic reconstructions and comparative analyses of Kickxellomycotina fungi.</title>
        <authorList>
            <person name="Reynolds N.K."/>
            <person name="Stajich J.E."/>
            <person name="Barry K."/>
            <person name="Grigoriev I.V."/>
            <person name="Crous P."/>
            <person name="Smith M.E."/>
        </authorList>
    </citation>
    <scope>NUCLEOTIDE SEQUENCE</scope>
    <source>
        <strain evidence="1">NRRL 5244</strain>
    </source>
</reference>
<organism evidence="1 2">
    <name type="scientific">Linderina macrospora</name>
    <dbReference type="NCBI Taxonomy" id="4868"/>
    <lineage>
        <taxon>Eukaryota</taxon>
        <taxon>Fungi</taxon>
        <taxon>Fungi incertae sedis</taxon>
        <taxon>Zoopagomycota</taxon>
        <taxon>Kickxellomycotina</taxon>
        <taxon>Kickxellomycetes</taxon>
        <taxon>Kickxellales</taxon>
        <taxon>Kickxellaceae</taxon>
        <taxon>Linderina</taxon>
    </lineage>
</organism>
<evidence type="ECO:0000313" key="1">
    <source>
        <dbReference type="EMBL" id="KAJ1949004.1"/>
    </source>
</evidence>
<protein>
    <submittedName>
        <fullName evidence="1">Uncharacterized protein</fullName>
    </submittedName>
</protein>
<evidence type="ECO:0000313" key="2">
    <source>
        <dbReference type="Proteomes" id="UP001150603"/>
    </source>
</evidence>
<keyword evidence="2" id="KW-1185">Reference proteome</keyword>
<dbReference type="EMBL" id="JANBPW010000572">
    <property type="protein sequence ID" value="KAJ1949004.1"/>
    <property type="molecule type" value="Genomic_DNA"/>
</dbReference>
<proteinExistence type="predicted"/>
<name>A0ACC1JEE0_9FUNG</name>
<comment type="caution">
    <text evidence="1">The sequence shown here is derived from an EMBL/GenBank/DDBJ whole genome shotgun (WGS) entry which is preliminary data.</text>
</comment>
<accession>A0ACC1JEE0</accession>
<sequence>MVDISDFRQVPDNQEVFADTTDRSLIIEILESTPHTNLQSAAEFHFSEIVEANDASSSEVLQTKELSGTTCMVVGKQTVGKFNEAGKGMENAVYVAVALVRVAEHSADILITLNVPYMIAPGSSSGSQAVVEPVDVTVVASEFEQLVETFTITDLGIFG</sequence>
<gene>
    <name evidence="1" type="ORF">FBU59_001339</name>
</gene>